<dbReference type="Gene3D" id="3.40.50.300">
    <property type="entry name" value="P-loop containing nucleotide triphosphate hydrolases"/>
    <property type="match status" value="1"/>
</dbReference>
<name>A0A150QWT4_SORCE</name>
<protein>
    <recommendedName>
        <fullName evidence="1">KaiC-like domain-containing protein</fullName>
    </recommendedName>
</protein>
<dbReference type="EMBL" id="JEMA01000260">
    <property type="protein sequence ID" value="KYF72479.1"/>
    <property type="molecule type" value="Genomic_DNA"/>
</dbReference>
<dbReference type="PANTHER" id="PTHR42926:SF1">
    <property type="entry name" value="CIRCADIAN CLOCK OSCILLATOR PROTEIN KAIC 1"/>
    <property type="match status" value="1"/>
</dbReference>
<feature type="domain" description="KaiC-like" evidence="1">
    <location>
        <begin position="3"/>
        <end position="47"/>
    </location>
</feature>
<dbReference type="InterPro" id="IPR051347">
    <property type="entry name" value="Circadian_clock_KaiC-rel"/>
</dbReference>
<gene>
    <name evidence="2" type="ORF">BE15_17080</name>
</gene>
<reference evidence="2 3" key="1">
    <citation type="submission" date="2014-02" db="EMBL/GenBank/DDBJ databases">
        <title>The small core and large imbalanced accessory genome model reveals a collaborative survival strategy of Sorangium cellulosum strains in nature.</title>
        <authorList>
            <person name="Han K."/>
            <person name="Peng R."/>
            <person name="Blom J."/>
            <person name="Li Y.-Z."/>
        </authorList>
    </citation>
    <scope>NUCLEOTIDE SEQUENCE [LARGE SCALE GENOMIC DNA]</scope>
    <source>
        <strain evidence="2 3">So0008-312</strain>
    </source>
</reference>
<evidence type="ECO:0000313" key="2">
    <source>
        <dbReference type="EMBL" id="KYF72479.1"/>
    </source>
</evidence>
<dbReference type="InterPro" id="IPR014774">
    <property type="entry name" value="KaiC-like_dom"/>
</dbReference>
<accession>A0A150QWT4</accession>
<organism evidence="2 3">
    <name type="scientific">Sorangium cellulosum</name>
    <name type="common">Polyangium cellulosum</name>
    <dbReference type="NCBI Taxonomy" id="56"/>
    <lineage>
        <taxon>Bacteria</taxon>
        <taxon>Pseudomonadati</taxon>
        <taxon>Myxococcota</taxon>
        <taxon>Polyangia</taxon>
        <taxon>Polyangiales</taxon>
        <taxon>Polyangiaceae</taxon>
        <taxon>Sorangium</taxon>
    </lineage>
</organism>
<dbReference type="PANTHER" id="PTHR42926">
    <property type="match status" value="1"/>
</dbReference>
<sequence>MLAENVILLRHVELQGVLRRILSILKMRETAHDHSIRQYEIGGEGIRGLAPQETAEGLLTGIARLPSERRVKRRGTAPGRRGNAT</sequence>
<dbReference type="Pfam" id="PF06745">
    <property type="entry name" value="ATPase"/>
    <property type="match status" value="1"/>
</dbReference>
<dbReference type="AlphaFoldDB" id="A0A150QWT4"/>
<comment type="caution">
    <text evidence="2">The sequence shown here is derived from an EMBL/GenBank/DDBJ whole genome shotgun (WGS) entry which is preliminary data.</text>
</comment>
<proteinExistence type="predicted"/>
<dbReference type="InterPro" id="IPR027417">
    <property type="entry name" value="P-loop_NTPase"/>
</dbReference>
<evidence type="ECO:0000259" key="1">
    <source>
        <dbReference type="Pfam" id="PF06745"/>
    </source>
</evidence>
<dbReference type="RefSeq" id="WP_061606289.1">
    <property type="nucleotide sequence ID" value="NZ_JEMA01000260.1"/>
</dbReference>
<dbReference type="Proteomes" id="UP000075260">
    <property type="component" value="Unassembled WGS sequence"/>
</dbReference>
<evidence type="ECO:0000313" key="3">
    <source>
        <dbReference type="Proteomes" id="UP000075260"/>
    </source>
</evidence>